<evidence type="ECO:0000256" key="12">
    <source>
        <dbReference type="HAMAP-Rule" id="MF_00974"/>
    </source>
</evidence>
<dbReference type="GO" id="GO:1990077">
    <property type="term" value="C:primosome complex"/>
    <property type="evidence" value="ECO:0007669"/>
    <property type="project" value="UniProtKB-KW"/>
</dbReference>
<evidence type="ECO:0000256" key="14">
    <source>
        <dbReference type="PIRSR" id="PIRSR002811-1"/>
    </source>
</evidence>
<keyword evidence="9" id="KW-0460">Magnesium</keyword>
<evidence type="ECO:0000259" key="15">
    <source>
        <dbReference type="PROSITE" id="PS50880"/>
    </source>
</evidence>
<keyword evidence="6 12" id="KW-0479">Metal-binding</keyword>
<organism evidence="16 17">
    <name type="scientific">Candidatus Yanofskybacteria bacterium CG10_big_fil_rev_8_21_14_0_10_36_16</name>
    <dbReference type="NCBI Taxonomy" id="1975096"/>
    <lineage>
        <taxon>Bacteria</taxon>
        <taxon>Candidatus Yanofskyibacteriota</taxon>
    </lineage>
</organism>
<evidence type="ECO:0000256" key="5">
    <source>
        <dbReference type="ARBA" id="ARBA00022705"/>
    </source>
</evidence>
<evidence type="ECO:0000256" key="7">
    <source>
        <dbReference type="ARBA" id="ARBA00022771"/>
    </source>
</evidence>
<dbReference type="HAMAP" id="MF_00974">
    <property type="entry name" value="DNA_primase_DnaG"/>
    <property type="match status" value="1"/>
</dbReference>
<keyword evidence="8 12" id="KW-0862">Zinc</keyword>
<keyword evidence="4 12" id="KW-0548">Nucleotidyltransferase</keyword>
<dbReference type="InterPro" id="IPR006295">
    <property type="entry name" value="DNA_primase_DnaG"/>
</dbReference>
<dbReference type="GO" id="GO:0003899">
    <property type="term" value="F:DNA-directed RNA polymerase activity"/>
    <property type="evidence" value="ECO:0007669"/>
    <property type="project" value="UniProtKB-UniRule"/>
</dbReference>
<dbReference type="PROSITE" id="PS50880">
    <property type="entry name" value="TOPRIM"/>
    <property type="match status" value="1"/>
</dbReference>
<comment type="subunit">
    <text evidence="12">Monomer. Interacts with DnaB.</text>
</comment>
<dbReference type="PANTHER" id="PTHR30313:SF2">
    <property type="entry name" value="DNA PRIMASE"/>
    <property type="match status" value="1"/>
</dbReference>
<feature type="zinc finger region" description="CHC2-type" evidence="12 14">
    <location>
        <begin position="35"/>
        <end position="59"/>
    </location>
</feature>
<evidence type="ECO:0000256" key="8">
    <source>
        <dbReference type="ARBA" id="ARBA00022833"/>
    </source>
</evidence>
<keyword evidence="11 12" id="KW-0804">Transcription</keyword>
<dbReference type="InterPro" id="IPR037068">
    <property type="entry name" value="DNA_primase_core_N_sf"/>
</dbReference>
<comment type="cofactor">
    <cofactor evidence="12 13 14">
        <name>Zn(2+)</name>
        <dbReference type="ChEBI" id="CHEBI:29105"/>
    </cofactor>
    <text evidence="12 13 14">Binds 1 zinc ion per monomer.</text>
</comment>
<dbReference type="Proteomes" id="UP000228496">
    <property type="component" value="Unassembled WGS sequence"/>
</dbReference>
<dbReference type="GO" id="GO:0000428">
    <property type="term" value="C:DNA-directed RNA polymerase complex"/>
    <property type="evidence" value="ECO:0007669"/>
    <property type="project" value="UniProtKB-KW"/>
</dbReference>
<name>A0A2J0Q859_9BACT</name>
<evidence type="ECO:0000256" key="3">
    <source>
        <dbReference type="ARBA" id="ARBA00022679"/>
    </source>
</evidence>
<dbReference type="FunFam" id="3.90.580.10:FF:000001">
    <property type="entry name" value="DNA primase"/>
    <property type="match status" value="1"/>
</dbReference>
<dbReference type="Gene3D" id="3.90.980.10">
    <property type="entry name" value="DNA primase, catalytic core, N-terminal domain"/>
    <property type="match status" value="1"/>
</dbReference>
<dbReference type="SUPFAM" id="SSF56731">
    <property type="entry name" value="DNA primase core"/>
    <property type="match status" value="1"/>
</dbReference>
<sequence length="602" mass="67663">MEDNVSKIKDRLDIVDVIGGYVKLNKSGINYKAQCPFHNEKTPSFFVNPERQIFHCFGCSKGGDMFTFVQEIEGLEFPEVLKMLATKAGVELKQSTPEYKEFQSEKTILFEISELATKFFEKQLWHSNTGKNVLKYLHERGTTDESIKNFRLGFAPDDWSSFSNFAKTRGYSEEEISKSGMGIKRNVDGQGGGSGSGIYDRFRNRIMFPVTNLSGQVVGFSGRIFDVGGGPTSGGEAVAKYINTPQTPIYDKSRLLYGLDKARMEIRSKDKCLAVEGNMDVVMSHQAGVGNAVATSGTALTASHLKIIKRYTDNLDLCFDEDAAGEIATQRGVDLALAQNFNVGVISIDDPKLKDPSDYVKAYGSKWEEYSSKSKPFMEYFFKKVTTGADTATALGKKMVTQKLLPIIKSISSKVEQAHWVAELALKVKTKEDLIYNELNNIAEPVFSETSANYEYDDEGSEETGDIGKFKHYEQSIAELVCLSPELIRGVDFKHDFWSNELIELLDYLNNKSGKENTNENTKKKVDLLHFRAEEIWKDFSDESKKEEFAKLIYQAKLRNIQKKLGDLSFEIRETEKTGNKEQLTSLVAKFTELSGELAKLK</sequence>
<dbReference type="Pfam" id="PF01807">
    <property type="entry name" value="Zn_ribbon_DnaG"/>
    <property type="match status" value="1"/>
</dbReference>
<evidence type="ECO:0000256" key="11">
    <source>
        <dbReference type="ARBA" id="ARBA00023163"/>
    </source>
</evidence>
<dbReference type="PANTHER" id="PTHR30313">
    <property type="entry name" value="DNA PRIMASE"/>
    <property type="match status" value="1"/>
</dbReference>
<evidence type="ECO:0000313" key="16">
    <source>
        <dbReference type="EMBL" id="PJE51145.1"/>
    </source>
</evidence>
<dbReference type="Gene3D" id="3.40.1360.10">
    <property type="match status" value="1"/>
</dbReference>
<evidence type="ECO:0000256" key="13">
    <source>
        <dbReference type="PIRNR" id="PIRNR002811"/>
    </source>
</evidence>
<keyword evidence="5 12" id="KW-0235">DNA replication</keyword>
<dbReference type="InterPro" id="IPR013264">
    <property type="entry name" value="DNAG_N"/>
</dbReference>
<comment type="domain">
    <text evidence="12">Contains an N-terminal zinc-binding domain, a central core domain that contains the primase activity, and a C-terminal DnaB-binding domain.</text>
</comment>
<comment type="function">
    <text evidence="12 13">RNA polymerase that catalyzes the synthesis of short RNA molecules used as primers for DNA polymerase during DNA replication.</text>
</comment>
<dbReference type="EMBL" id="PCXQ01000004">
    <property type="protein sequence ID" value="PJE51145.1"/>
    <property type="molecule type" value="Genomic_DNA"/>
</dbReference>
<keyword evidence="3 12" id="KW-0808">Transferase</keyword>
<dbReference type="PIRSF" id="PIRSF002811">
    <property type="entry name" value="DnaG"/>
    <property type="match status" value="1"/>
</dbReference>
<keyword evidence="7 12" id="KW-0863">Zinc-finger</keyword>
<evidence type="ECO:0000256" key="9">
    <source>
        <dbReference type="ARBA" id="ARBA00022842"/>
    </source>
</evidence>
<dbReference type="CDD" id="cd03364">
    <property type="entry name" value="TOPRIM_DnaG_primases"/>
    <property type="match status" value="1"/>
</dbReference>
<dbReference type="SMART" id="SM00400">
    <property type="entry name" value="ZnF_CHCC"/>
    <property type="match status" value="1"/>
</dbReference>
<dbReference type="Pfam" id="PF13155">
    <property type="entry name" value="Toprim_2"/>
    <property type="match status" value="1"/>
</dbReference>
<dbReference type="InterPro" id="IPR002694">
    <property type="entry name" value="Znf_CHC2"/>
</dbReference>
<evidence type="ECO:0000256" key="10">
    <source>
        <dbReference type="ARBA" id="ARBA00023125"/>
    </source>
</evidence>
<dbReference type="Pfam" id="PF08275">
    <property type="entry name" value="DNAG_N"/>
    <property type="match status" value="1"/>
</dbReference>
<dbReference type="SUPFAM" id="SSF57783">
    <property type="entry name" value="Zinc beta-ribbon"/>
    <property type="match status" value="1"/>
</dbReference>
<reference evidence="16 17" key="1">
    <citation type="submission" date="2017-09" db="EMBL/GenBank/DDBJ databases">
        <title>Depth-based differentiation of microbial function through sediment-hosted aquifers and enrichment of novel symbionts in the deep terrestrial subsurface.</title>
        <authorList>
            <person name="Probst A.J."/>
            <person name="Ladd B."/>
            <person name="Jarett J.K."/>
            <person name="Geller-Mcgrath D.E."/>
            <person name="Sieber C.M."/>
            <person name="Emerson J.B."/>
            <person name="Anantharaman K."/>
            <person name="Thomas B.C."/>
            <person name="Malmstrom R."/>
            <person name="Stieglmeier M."/>
            <person name="Klingl A."/>
            <person name="Woyke T."/>
            <person name="Ryan C.M."/>
            <person name="Banfield J.F."/>
        </authorList>
    </citation>
    <scope>NUCLEOTIDE SEQUENCE [LARGE SCALE GENOMIC DNA]</scope>
    <source>
        <strain evidence="16">CG10_big_fil_rev_8_21_14_0_10_36_16</strain>
    </source>
</reference>
<evidence type="ECO:0000256" key="6">
    <source>
        <dbReference type="ARBA" id="ARBA00022723"/>
    </source>
</evidence>
<dbReference type="InterPro" id="IPR006171">
    <property type="entry name" value="TOPRIM_dom"/>
</dbReference>
<dbReference type="GO" id="GO:0008270">
    <property type="term" value="F:zinc ion binding"/>
    <property type="evidence" value="ECO:0007669"/>
    <property type="project" value="UniProtKB-UniRule"/>
</dbReference>
<keyword evidence="10 12" id="KW-0238">DNA-binding</keyword>
<dbReference type="InterPro" id="IPR030846">
    <property type="entry name" value="DnaG_bac"/>
</dbReference>
<feature type="domain" description="Toprim" evidence="15">
    <location>
        <begin position="270"/>
        <end position="351"/>
    </location>
</feature>
<protein>
    <recommendedName>
        <fullName evidence="12 13">DNA primase</fullName>
        <ecNumber evidence="12">2.7.7.101</ecNumber>
    </recommendedName>
</protein>
<dbReference type="NCBIfam" id="TIGR01391">
    <property type="entry name" value="dnaG"/>
    <property type="match status" value="1"/>
</dbReference>
<evidence type="ECO:0000256" key="1">
    <source>
        <dbReference type="ARBA" id="ARBA00022478"/>
    </source>
</evidence>
<dbReference type="EC" id="2.7.7.101" evidence="12"/>
<dbReference type="InterPro" id="IPR034151">
    <property type="entry name" value="TOPRIM_DnaG_bac"/>
</dbReference>
<keyword evidence="1 12" id="KW-0240">DNA-directed RNA polymerase</keyword>
<dbReference type="GO" id="GO:0006269">
    <property type="term" value="P:DNA replication, synthesis of primer"/>
    <property type="evidence" value="ECO:0007669"/>
    <property type="project" value="UniProtKB-UniRule"/>
</dbReference>
<dbReference type="AlphaFoldDB" id="A0A2J0Q859"/>
<evidence type="ECO:0000313" key="17">
    <source>
        <dbReference type="Proteomes" id="UP000228496"/>
    </source>
</evidence>
<comment type="catalytic activity">
    <reaction evidence="12">
        <text>ssDNA + n NTP = ssDNA/pppN(pN)n-1 hybrid + (n-1) diphosphate.</text>
        <dbReference type="EC" id="2.7.7.101"/>
    </reaction>
</comment>
<comment type="similarity">
    <text evidence="12 13">Belongs to the DnaG primase family.</text>
</comment>
<evidence type="ECO:0000256" key="2">
    <source>
        <dbReference type="ARBA" id="ARBA00022515"/>
    </source>
</evidence>
<evidence type="ECO:0000256" key="4">
    <source>
        <dbReference type="ARBA" id="ARBA00022695"/>
    </source>
</evidence>
<proteinExistence type="inferred from homology"/>
<dbReference type="SMART" id="SM00493">
    <property type="entry name" value="TOPRIM"/>
    <property type="match status" value="1"/>
</dbReference>
<dbReference type="Gene3D" id="3.90.580.10">
    <property type="entry name" value="Zinc finger, CHC2-type domain"/>
    <property type="match status" value="1"/>
</dbReference>
<dbReference type="GO" id="GO:0005737">
    <property type="term" value="C:cytoplasm"/>
    <property type="evidence" value="ECO:0007669"/>
    <property type="project" value="TreeGrafter"/>
</dbReference>
<dbReference type="InterPro" id="IPR036977">
    <property type="entry name" value="DNA_primase_Znf_CHC2"/>
</dbReference>
<keyword evidence="2 12" id="KW-0639">Primosome</keyword>
<dbReference type="InterPro" id="IPR050219">
    <property type="entry name" value="DnaG_primase"/>
</dbReference>
<accession>A0A2J0Q859</accession>
<comment type="caution">
    <text evidence="16">The sequence shown here is derived from an EMBL/GenBank/DDBJ whole genome shotgun (WGS) entry which is preliminary data.</text>
</comment>
<dbReference type="GO" id="GO:0003677">
    <property type="term" value="F:DNA binding"/>
    <property type="evidence" value="ECO:0007669"/>
    <property type="project" value="UniProtKB-KW"/>
</dbReference>
<gene>
    <name evidence="12" type="primary">dnaG</name>
    <name evidence="16" type="ORF">COV29_02630</name>
</gene>